<dbReference type="InterPro" id="IPR002364">
    <property type="entry name" value="Quin_OxRdtase/zeta-crystal_CS"/>
</dbReference>
<keyword evidence="1" id="KW-0560">Oxidoreductase</keyword>
<dbReference type="SMART" id="SM00829">
    <property type="entry name" value="PKS_ER"/>
    <property type="match status" value="1"/>
</dbReference>
<dbReference type="InterPro" id="IPR020843">
    <property type="entry name" value="ER"/>
</dbReference>
<dbReference type="AlphaFoldDB" id="A0A4R5NHQ4"/>
<sequence>MTKMMKAAQIQHFGQQQLEIADVPIPTIRDHDVLVKVAAASINPIDLKTRDGKLKMLLKYSMPLRLGSDFSGTVVQTGTLVKDFKVGDEVYGRVQKNRIGTFADYLAVDQGDIALKPANLSLVESAALPLVSLTSYQALIDLMHVKPGDKVLIQAGSGGIGTVAIQLAKSLGAFVATTTSAKNTGLVRQLGADQVIDYHQTAFEDVLFDYDGVFDTLGGSQLANAFQVVKPRGKVVSISGLPNRAFAQQAGLPMWKQLAFSLATAKMRRLQRQFQVGYEFLFMKPSGTQLSKITKMVEHGTLQPVIDRVVPFSDIQSAMDYSAAGRSVGKIVIKMA</sequence>
<feature type="domain" description="Enoyl reductase (ER)" evidence="2">
    <location>
        <begin position="14"/>
        <end position="333"/>
    </location>
</feature>
<dbReference type="InterPro" id="IPR013154">
    <property type="entry name" value="ADH-like_N"/>
</dbReference>
<dbReference type="GO" id="GO:0008270">
    <property type="term" value="F:zinc ion binding"/>
    <property type="evidence" value="ECO:0007669"/>
    <property type="project" value="InterPro"/>
</dbReference>
<dbReference type="PANTHER" id="PTHR11695">
    <property type="entry name" value="ALCOHOL DEHYDROGENASE RELATED"/>
    <property type="match status" value="1"/>
</dbReference>
<dbReference type="Gene3D" id="3.90.180.10">
    <property type="entry name" value="Medium-chain alcohol dehydrogenases, catalytic domain"/>
    <property type="match status" value="1"/>
</dbReference>
<dbReference type="Pfam" id="PF08240">
    <property type="entry name" value="ADH_N"/>
    <property type="match status" value="1"/>
</dbReference>
<proteinExistence type="predicted"/>
<organism evidence="3 4">
    <name type="scientific">Lentilactobacillus buchneri DSM 20057</name>
    <dbReference type="NCBI Taxonomy" id="1423728"/>
    <lineage>
        <taxon>Bacteria</taxon>
        <taxon>Bacillati</taxon>
        <taxon>Bacillota</taxon>
        <taxon>Bacilli</taxon>
        <taxon>Lactobacillales</taxon>
        <taxon>Lactobacillaceae</taxon>
        <taxon>Lentilactobacillus</taxon>
    </lineage>
</organism>
<accession>A0A4R5NHQ4</accession>
<dbReference type="PANTHER" id="PTHR11695:SF294">
    <property type="entry name" value="RETICULON-4-INTERACTING PROTEIN 1, MITOCHONDRIAL"/>
    <property type="match status" value="1"/>
</dbReference>
<reference evidence="3 4" key="1">
    <citation type="journal article" date="2019" name="Appl. Microbiol. Biotechnol.">
        <title>Uncovering carbohydrate metabolism through a genotype-phenotype association study of 56 lactic acid bacteria genomes.</title>
        <authorList>
            <person name="Buron-Moles G."/>
            <person name="Chailyan A."/>
            <person name="Dolejs I."/>
            <person name="Forster J."/>
            <person name="Miks M.H."/>
        </authorList>
    </citation>
    <scope>NUCLEOTIDE SEQUENCE [LARGE SCALE GENOMIC DNA]</scope>
    <source>
        <strain evidence="3 4">ATCC 4005</strain>
    </source>
</reference>
<name>A0A4R5NHQ4_LENBU</name>
<evidence type="ECO:0000313" key="3">
    <source>
        <dbReference type="EMBL" id="TDG74047.1"/>
    </source>
</evidence>
<dbReference type="CDD" id="cd05289">
    <property type="entry name" value="MDR_like_2"/>
    <property type="match status" value="1"/>
</dbReference>
<dbReference type="Gene3D" id="3.40.50.720">
    <property type="entry name" value="NAD(P)-binding Rossmann-like Domain"/>
    <property type="match status" value="1"/>
</dbReference>
<dbReference type="Pfam" id="PF13602">
    <property type="entry name" value="ADH_zinc_N_2"/>
    <property type="match status" value="1"/>
</dbReference>
<dbReference type="PROSITE" id="PS01162">
    <property type="entry name" value="QOR_ZETA_CRYSTAL"/>
    <property type="match status" value="1"/>
</dbReference>
<dbReference type="EMBL" id="PUFP01000075">
    <property type="protein sequence ID" value="TDG74047.1"/>
    <property type="molecule type" value="Genomic_DNA"/>
</dbReference>
<dbReference type="Proteomes" id="UP000295181">
    <property type="component" value="Unassembled WGS sequence"/>
</dbReference>
<dbReference type="InterPro" id="IPR036291">
    <property type="entry name" value="NAD(P)-bd_dom_sf"/>
</dbReference>
<evidence type="ECO:0000313" key="4">
    <source>
        <dbReference type="Proteomes" id="UP000295181"/>
    </source>
</evidence>
<comment type="caution">
    <text evidence="3">The sequence shown here is derived from an EMBL/GenBank/DDBJ whole genome shotgun (WGS) entry which is preliminary data.</text>
</comment>
<gene>
    <name evidence="3" type="ORF">C5L32_001400</name>
</gene>
<evidence type="ECO:0000259" key="2">
    <source>
        <dbReference type="SMART" id="SM00829"/>
    </source>
</evidence>
<dbReference type="InterPro" id="IPR011032">
    <property type="entry name" value="GroES-like_sf"/>
</dbReference>
<dbReference type="GO" id="GO:0016491">
    <property type="term" value="F:oxidoreductase activity"/>
    <property type="evidence" value="ECO:0007669"/>
    <property type="project" value="UniProtKB-KW"/>
</dbReference>
<protein>
    <recommendedName>
        <fullName evidence="2">Enoyl reductase (ER) domain-containing protein</fullName>
    </recommendedName>
</protein>
<dbReference type="SUPFAM" id="SSF50129">
    <property type="entry name" value="GroES-like"/>
    <property type="match status" value="1"/>
</dbReference>
<evidence type="ECO:0000256" key="1">
    <source>
        <dbReference type="ARBA" id="ARBA00023002"/>
    </source>
</evidence>
<dbReference type="InterPro" id="IPR050700">
    <property type="entry name" value="YIM1/Zinc_Alcohol_DH_Fams"/>
</dbReference>
<dbReference type="SUPFAM" id="SSF51735">
    <property type="entry name" value="NAD(P)-binding Rossmann-fold domains"/>
    <property type="match status" value="1"/>
</dbReference>